<feature type="transmembrane region" description="Helical" evidence="1">
    <location>
        <begin position="6"/>
        <end position="27"/>
    </location>
</feature>
<protein>
    <recommendedName>
        <fullName evidence="2">DUF8188 domain-containing protein</fullName>
    </recommendedName>
</protein>
<reference evidence="3 4" key="1">
    <citation type="submission" date="2018-06" db="EMBL/GenBank/DDBJ databases">
        <authorList>
            <consortium name="Pathogen Informatics"/>
            <person name="Doyle S."/>
        </authorList>
    </citation>
    <scope>NUCLEOTIDE SEQUENCE [LARGE SCALE GENOMIC DNA]</scope>
    <source>
        <strain evidence="3 4">NCTC13532</strain>
    </source>
</reference>
<sequence>MKGSKYGYIIGLIIGVPLFAFAINHFFFKGNNATDTQVNIYLKNSNVKTFTVNKWIDDGYEQYVVALQRGANSAALHWFTFYDNNIKKYFNLYTFSYLENNQQGSQRVSFLGYVEDKTVFTGYVNQNQLRNPKYGTKENPVPIWPKDLLQYNGKINNKIELEAKTFHVNSQTNNMFIQQYLSRFMPKDEYKKMFNK</sequence>
<dbReference type="EMBL" id="UFVR01000004">
    <property type="protein sequence ID" value="SUX48341.1"/>
    <property type="molecule type" value="Genomic_DNA"/>
</dbReference>
<feature type="domain" description="DUF8188" evidence="2">
    <location>
        <begin position="37"/>
        <end position="194"/>
    </location>
</feature>
<gene>
    <name evidence="3" type="ORF">NCTC13532_03948</name>
</gene>
<evidence type="ECO:0000313" key="4">
    <source>
        <dbReference type="Proteomes" id="UP000254282"/>
    </source>
</evidence>
<dbReference type="Pfam" id="PF26603">
    <property type="entry name" value="DUF8188"/>
    <property type="match status" value="1"/>
</dbReference>
<evidence type="ECO:0000259" key="2">
    <source>
        <dbReference type="Pfam" id="PF26603"/>
    </source>
</evidence>
<dbReference type="RefSeq" id="WP_115621484.1">
    <property type="nucleotide sequence ID" value="NZ_UFVR01000004.1"/>
</dbReference>
<dbReference type="AlphaFoldDB" id="A0A381FP64"/>
<organism evidence="3 4">
    <name type="scientific">Chryseobacterium indoltheticum</name>
    <dbReference type="NCBI Taxonomy" id="254"/>
    <lineage>
        <taxon>Bacteria</taxon>
        <taxon>Pseudomonadati</taxon>
        <taxon>Bacteroidota</taxon>
        <taxon>Flavobacteriia</taxon>
        <taxon>Flavobacteriales</taxon>
        <taxon>Weeksellaceae</taxon>
        <taxon>Chryseobacterium group</taxon>
        <taxon>Chryseobacterium</taxon>
    </lineage>
</organism>
<keyword evidence="1" id="KW-0472">Membrane</keyword>
<accession>A0A381FP64</accession>
<keyword evidence="1" id="KW-0812">Transmembrane</keyword>
<proteinExistence type="predicted"/>
<dbReference type="InterPro" id="IPR058501">
    <property type="entry name" value="DUF8188"/>
</dbReference>
<keyword evidence="1" id="KW-1133">Transmembrane helix</keyword>
<name>A0A381FP64_9FLAO</name>
<evidence type="ECO:0000313" key="3">
    <source>
        <dbReference type="EMBL" id="SUX48341.1"/>
    </source>
</evidence>
<dbReference type="Proteomes" id="UP000254282">
    <property type="component" value="Unassembled WGS sequence"/>
</dbReference>
<evidence type="ECO:0000256" key="1">
    <source>
        <dbReference type="SAM" id="Phobius"/>
    </source>
</evidence>